<dbReference type="GO" id="GO:0005549">
    <property type="term" value="F:odorant binding"/>
    <property type="evidence" value="ECO:0007669"/>
    <property type="project" value="InterPro"/>
</dbReference>
<dbReference type="EMBL" id="FZQP02006554">
    <property type="protein sequence ID" value="VVD03013.1"/>
    <property type="molecule type" value="Genomic_DNA"/>
</dbReference>
<gene>
    <name evidence="11" type="ORF">LSINAPIS_LOCUS13108</name>
</gene>
<dbReference type="Proteomes" id="UP000324832">
    <property type="component" value="Unassembled WGS sequence"/>
</dbReference>
<dbReference type="InterPro" id="IPR004117">
    <property type="entry name" value="7tm6_olfct_rcpt"/>
</dbReference>
<evidence type="ECO:0000313" key="12">
    <source>
        <dbReference type="Proteomes" id="UP000324832"/>
    </source>
</evidence>
<evidence type="ECO:0000256" key="9">
    <source>
        <dbReference type="ARBA" id="ARBA00023224"/>
    </source>
</evidence>
<keyword evidence="2" id="KW-1003">Cell membrane</keyword>
<dbReference type="Pfam" id="PF02949">
    <property type="entry name" value="7tm_6"/>
    <property type="match status" value="1"/>
</dbReference>
<evidence type="ECO:0000256" key="8">
    <source>
        <dbReference type="ARBA" id="ARBA00023170"/>
    </source>
</evidence>
<keyword evidence="4 10" id="KW-0812">Transmembrane</keyword>
<comment type="subcellular location">
    <subcellularLocation>
        <location evidence="1 10">Cell membrane</location>
        <topology evidence="1 10">Multi-pass membrane protein</topology>
    </subcellularLocation>
</comment>
<dbReference type="GO" id="GO:0007165">
    <property type="term" value="P:signal transduction"/>
    <property type="evidence" value="ECO:0007669"/>
    <property type="project" value="UniProtKB-KW"/>
</dbReference>
<keyword evidence="8 10" id="KW-0675">Receptor</keyword>
<evidence type="ECO:0000256" key="2">
    <source>
        <dbReference type="ARBA" id="ARBA00022475"/>
    </source>
</evidence>
<evidence type="ECO:0000256" key="5">
    <source>
        <dbReference type="ARBA" id="ARBA00022725"/>
    </source>
</evidence>
<reference evidence="11 12" key="1">
    <citation type="submission" date="2017-07" db="EMBL/GenBank/DDBJ databases">
        <authorList>
            <person name="Talla V."/>
            <person name="Backstrom N."/>
        </authorList>
    </citation>
    <scope>NUCLEOTIDE SEQUENCE [LARGE SCALE GENOMIC DNA]</scope>
</reference>
<feature type="transmembrane region" description="Helical" evidence="10">
    <location>
        <begin position="71"/>
        <end position="93"/>
    </location>
</feature>
<keyword evidence="7 10" id="KW-0472">Membrane</keyword>
<evidence type="ECO:0000313" key="11">
    <source>
        <dbReference type="EMBL" id="VVD03013.1"/>
    </source>
</evidence>
<feature type="transmembrane region" description="Helical" evidence="10">
    <location>
        <begin position="37"/>
        <end position="59"/>
    </location>
</feature>
<comment type="caution">
    <text evidence="10">Lacks conserved residue(s) required for the propagation of feature annotation.</text>
</comment>
<keyword evidence="12" id="KW-1185">Reference proteome</keyword>
<evidence type="ECO:0000256" key="3">
    <source>
        <dbReference type="ARBA" id="ARBA00022606"/>
    </source>
</evidence>
<keyword evidence="6 10" id="KW-1133">Transmembrane helix</keyword>
<feature type="transmembrane region" description="Helical" evidence="10">
    <location>
        <begin position="339"/>
        <end position="357"/>
    </location>
</feature>
<organism evidence="11 12">
    <name type="scientific">Leptidea sinapis</name>
    <dbReference type="NCBI Taxonomy" id="189913"/>
    <lineage>
        <taxon>Eukaryota</taxon>
        <taxon>Metazoa</taxon>
        <taxon>Ecdysozoa</taxon>
        <taxon>Arthropoda</taxon>
        <taxon>Hexapoda</taxon>
        <taxon>Insecta</taxon>
        <taxon>Pterygota</taxon>
        <taxon>Neoptera</taxon>
        <taxon>Endopterygota</taxon>
        <taxon>Lepidoptera</taxon>
        <taxon>Glossata</taxon>
        <taxon>Ditrysia</taxon>
        <taxon>Papilionoidea</taxon>
        <taxon>Pieridae</taxon>
        <taxon>Dismorphiinae</taxon>
        <taxon>Leptidea</taxon>
    </lineage>
</organism>
<evidence type="ECO:0000256" key="10">
    <source>
        <dbReference type="RuleBase" id="RU351113"/>
    </source>
</evidence>
<keyword evidence="5 10" id="KW-0552">Olfaction</keyword>
<evidence type="ECO:0000256" key="4">
    <source>
        <dbReference type="ARBA" id="ARBA00022692"/>
    </source>
</evidence>
<dbReference type="GO" id="GO:0004984">
    <property type="term" value="F:olfactory receptor activity"/>
    <property type="evidence" value="ECO:0007669"/>
    <property type="project" value="InterPro"/>
</dbReference>
<dbReference type="GO" id="GO:0005886">
    <property type="term" value="C:plasma membrane"/>
    <property type="evidence" value="ECO:0007669"/>
    <property type="project" value="UniProtKB-SubCell"/>
</dbReference>
<evidence type="ECO:0000256" key="7">
    <source>
        <dbReference type="ARBA" id="ARBA00023136"/>
    </source>
</evidence>
<dbReference type="AlphaFoldDB" id="A0A5E4QZC6"/>
<name>A0A5E4QZC6_9NEOP</name>
<dbReference type="PANTHER" id="PTHR21137">
    <property type="entry name" value="ODORANT RECEPTOR"/>
    <property type="match status" value="1"/>
</dbReference>
<feature type="transmembrane region" description="Helical" evidence="10">
    <location>
        <begin position="307"/>
        <end position="327"/>
    </location>
</feature>
<evidence type="ECO:0000256" key="1">
    <source>
        <dbReference type="ARBA" id="ARBA00004651"/>
    </source>
</evidence>
<dbReference type="PANTHER" id="PTHR21137:SF35">
    <property type="entry name" value="ODORANT RECEPTOR 19A-RELATED"/>
    <property type="match status" value="1"/>
</dbReference>
<evidence type="ECO:0000256" key="6">
    <source>
        <dbReference type="ARBA" id="ARBA00022989"/>
    </source>
</evidence>
<keyword evidence="9 10" id="KW-0807">Transducer</keyword>
<sequence length="438" mass="50738">MAQPRRHFAVHYLLFRFLGLGWWHHPDEQDLRNFFGFYLYYAIITQVVWVIGFVGLESLDPFIGEKDMDRFMFSLAFVVTHDLTLIKIFIFFFSNRKIQEIVRTLDVDIHRFYQNNEMNDRTVRVTRILTGTFLVFGWLTIANTDAYGITQDIKWKAEISGYNSSEDIPPRTLPQPIYIPWSYQSNFSYILTFLLETIGLLWTGHIVMTLDSFIASVILHMSNQFAILQEAFTTAYSRSIADLSEHLTADRDTLDLTSQLLDEDNEETIRKYYTEKQIESAIESTLLNCFRQHQLLIRCVEDFAKTYSYGFMTQLLSSTAAICTVMVQLSQDASSFKSVRLVTSLAFFAAMVTQLAIQCFTASELTAQAGLVSEAVMHSNWERMPARLRRLLILTMMRAQRPLQLSAAGFVILNNECFLAPELEPDQWKFLLFLPDKF</sequence>
<comment type="similarity">
    <text evidence="10">Belongs to the insect chemoreceptor superfamily. Heteromeric odorant receptor channel (TC 1.A.69) family.</text>
</comment>
<accession>A0A5E4QZC6</accession>
<protein>
    <recommendedName>
        <fullName evidence="10">Odorant receptor</fullName>
    </recommendedName>
</protein>
<keyword evidence="3 10" id="KW-0716">Sensory transduction</keyword>
<proteinExistence type="inferred from homology"/>